<proteinExistence type="predicted"/>
<organism evidence="1">
    <name type="scientific">marine sediment metagenome</name>
    <dbReference type="NCBI Taxonomy" id="412755"/>
    <lineage>
        <taxon>unclassified sequences</taxon>
        <taxon>metagenomes</taxon>
        <taxon>ecological metagenomes</taxon>
    </lineage>
</organism>
<feature type="non-terminal residue" evidence="1">
    <location>
        <position position="1"/>
    </location>
</feature>
<dbReference type="EMBL" id="BART01013995">
    <property type="protein sequence ID" value="GAG83613.1"/>
    <property type="molecule type" value="Genomic_DNA"/>
</dbReference>
<name>X1BHM1_9ZZZZ</name>
<evidence type="ECO:0000313" key="1">
    <source>
        <dbReference type="EMBL" id="GAG83613.1"/>
    </source>
</evidence>
<protein>
    <submittedName>
        <fullName evidence="1">Uncharacterized protein</fullName>
    </submittedName>
</protein>
<sequence length="175" mass="18520">STAIAASETYHNLPSDANNDYIANHIVIQGTGTQYTGITDLGERCFITGLSAGLMRDGGSGQVRIGSDSTDGCDDPSNARGNTIYNVQFQGGGNDMYCFRNTAYIQRSRFQDVAFMQAGGDLEACFYAANISGSIFEAVVSVSVSHKLHIVDSVTPGIGSIFASRSCSRANPDLP</sequence>
<accession>X1BHM1</accession>
<comment type="caution">
    <text evidence="1">The sequence shown here is derived from an EMBL/GenBank/DDBJ whole genome shotgun (WGS) entry which is preliminary data.</text>
</comment>
<reference evidence="1" key="1">
    <citation type="journal article" date="2014" name="Front. Microbiol.">
        <title>High frequency of phylogenetically diverse reductive dehalogenase-homologous genes in deep subseafloor sedimentary metagenomes.</title>
        <authorList>
            <person name="Kawai M."/>
            <person name="Futagami T."/>
            <person name="Toyoda A."/>
            <person name="Takaki Y."/>
            <person name="Nishi S."/>
            <person name="Hori S."/>
            <person name="Arai W."/>
            <person name="Tsubouchi T."/>
            <person name="Morono Y."/>
            <person name="Uchiyama I."/>
            <person name="Ito T."/>
            <person name="Fujiyama A."/>
            <person name="Inagaki F."/>
            <person name="Takami H."/>
        </authorList>
    </citation>
    <scope>NUCLEOTIDE SEQUENCE</scope>
    <source>
        <strain evidence="1">Expedition CK06-06</strain>
    </source>
</reference>
<gene>
    <name evidence="1" type="ORF">S01H4_28249</name>
</gene>
<dbReference type="AlphaFoldDB" id="X1BHM1"/>